<keyword evidence="2" id="KW-0812">Transmembrane</keyword>
<protein>
    <submittedName>
        <fullName evidence="3">Uncharacterized protein</fullName>
    </submittedName>
</protein>
<sequence length="262" mass="29257">MDSWLKPGWNGDLRVPLPVADSPSEQGDQSCSHKSPSSPDDNQLPQQQMSPDSEHYPVSRANMQANRHREPSPHPPPPAFHFILTSSSLHPHFILTSSSLHPHFILTSSSLHPHFILTFTLTFILVPIIIIIFASYLFSSRCVTKLLLLLLLLAPLQQPVKHPHCPFVLTDHVLDILSGGHDVVVVKKLLPPRFELPNHVYSAIQTRYDPPPPDLSDSSSTNYIIKVLQPLQPPVQVVQIVQQSCLPRECRRVAGHATPYIA</sequence>
<dbReference type="AlphaFoldDB" id="A0AAD8UZT0"/>
<evidence type="ECO:0000256" key="1">
    <source>
        <dbReference type="SAM" id="MobiDB-lite"/>
    </source>
</evidence>
<evidence type="ECO:0000313" key="3">
    <source>
        <dbReference type="EMBL" id="KAK1570213.1"/>
    </source>
</evidence>
<accession>A0AAD8UZT0</accession>
<feature type="compositionally biased region" description="Polar residues" evidence="1">
    <location>
        <begin position="23"/>
        <end position="51"/>
    </location>
</feature>
<feature type="region of interest" description="Disordered" evidence="1">
    <location>
        <begin position="1"/>
        <end position="56"/>
    </location>
</feature>
<keyword evidence="4" id="KW-1185">Reference proteome</keyword>
<reference evidence="3" key="1">
    <citation type="submission" date="2021-06" db="EMBL/GenBank/DDBJ databases">
        <title>Comparative genomics, transcriptomics and evolutionary studies reveal genomic signatures of adaptation to plant cell wall in hemibiotrophic fungi.</title>
        <authorList>
            <consortium name="DOE Joint Genome Institute"/>
            <person name="Baroncelli R."/>
            <person name="Diaz J.F."/>
            <person name="Benocci T."/>
            <person name="Peng M."/>
            <person name="Battaglia E."/>
            <person name="Haridas S."/>
            <person name="Andreopoulos W."/>
            <person name="Labutti K."/>
            <person name="Pangilinan J."/>
            <person name="Floch G.L."/>
            <person name="Makela M.R."/>
            <person name="Henrissat B."/>
            <person name="Grigoriev I.V."/>
            <person name="Crouch J.A."/>
            <person name="De Vries R.P."/>
            <person name="Sukno S.A."/>
            <person name="Thon M.R."/>
        </authorList>
    </citation>
    <scope>NUCLEOTIDE SEQUENCE</scope>
    <source>
        <strain evidence="3">CBS 125086</strain>
    </source>
</reference>
<evidence type="ECO:0000313" key="4">
    <source>
        <dbReference type="Proteomes" id="UP001230504"/>
    </source>
</evidence>
<comment type="caution">
    <text evidence="3">The sequence shown here is derived from an EMBL/GenBank/DDBJ whole genome shotgun (WGS) entry which is preliminary data.</text>
</comment>
<dbReference type="EMBL" id="JAHLJV010000109">
    <property type="protein sequence ID" value="KAK1570213.1"/>
    <property type="molecule type" value="Genomic_DNA"/>
</dbReference>
<dbReference type="Proteomes" id="UP001230504">
    <property type="component" value="Unassembled WGS sequence"/>
</dbReference>
<name>A0AAD8UZT0_9PEZI</name>
<gene>
    <name evidence="3" type="ORF">LY79DRAFT_584199</name>
</gene>
<dbReference type="GeneID" id="85444622"/>
<dbReference type="RefSeq" id="XP_060408364.1">
    <property type="nucleotide sequence ID" value="XM_060560382.1"/>
</dbReference>
<feature type="transmembrane region" description="Helical" evidence="2">
    <location>
        <begin position="115"/>
        <end position="138"/>
    </location>
</feature>
<keyword evidence="2" id="KW-1133">Transmembrane helix</keyword>
<proteinExistence type="predicted"/>
<evidence type="ECO:0000256" key="2">
    <source>
        <dbReference type="SAM" id="Phobius"/>
    </source>
</evidence>
<keyword evidence="2" id="KW-0472">Membrane</keyword>
<organism evidence="3 4">
    <name type="scientific">Colletotrichum navitas</name>
    <dbReference type="NCBI Taxonomy" id="681940"/>
    <lineage>
        <taxon>Eukaryota</taxon>
        <taxon>Fungi</taxon>
        <taxon>Dikarya</taxon>
        <taxon>Ascomycota</taxon>
        <taxon>Pezizomycotina</taxon>
        <taxon>Sordariomycetes</taxon>
        <taxon>Hypocreomycetidae</taxon>
        <taxon>Glomerellales</taxon>
        <taxon>Glomerellaceae</taxon>
        <taxon>Colletotrichum</taxon>
        <taxon>Colletotrichum graminicola species complex</taxon>
    </lineage>
</organism>